<accession>A0A2N5S6Y6</accession>
<sequence>MAIELHNLMEVPAVDLHGSMAGLGHGSVNTSVTGCVGVDTPMTGHGHGGVDTSMSTHLLTKSSWREGTTCLPWAPGKLVSTDLLAKSPWQAGTDHLTNTARKSGLDGCIQVFIGCGHPIQTQARATK</sequence>
<dbReference type="EMBL" id="PGCJ01001130">
    <property type="protein sequence ID" value="PLW08984.1"/>
    <property type="molecule type" value="Genomic_DNA"/>
</dbReference>
<organism evidence="1 2">
    <name type="scientific">Puccinia coronata f. sp. avenae</name>
    <dbReference type="NCBI Taxonomy" id="200324"/>
    <lineage>
        <taxon>Eukaryota</taxon>
        <taxon>Fungi</taxon>
        <taxon>Dikarya</taxon>
        <taxon>Basidiomycota</taxon>
        <taxon>Pucciniomycotina</taxon>
        <taxon>Pucciniomycetes</taxon>
        <taxon>Pucciniales</taxon>
        <taxon>Pucciniaceae</taxon>
        <taxon>Puccinia</taxon>
    </lineage>
</organism>
<name>A0A2N5S6Y6_9BASI</name>
<dbReference type="AlphaFoldDB" id="A0A2N5S6Y6"/>
<dbReference type="Proteomes" id="UP000235388">
    <property type="component" value="Unassembled WGS sequence"/>
</dbReference>
<keyword evidence="2" id="KW-1185">Reference proteome</keyword>
<reference evidence="1 2" key="1">
    <citation type="submission" date="2017-11" db="EMBL/GenBank/DDBJ databases">
        <title>De novo assembly and phasing of dikaryotic genomes from two isolates of Puccinia coronata f. sp. avenae, the causal agent of oat crown rust.</title>
        <authorList>
            <person name="Miller M.E."/>
            <person name="Zhang Y."/>
            <person name="Omidvar V."/>
            <person name="Sperschneider J."/>
            <person name="Schwessinger B."/>
            <person name="Raley C."/>
            <person name="Palmer J.M."/>
            <person name="Garnica D."/>
            <person name="Upadhyaya N."/>
            <person name="Rathjen J."/>
            <person name="Taylor J.M."/>
            <person name="Park R.F."/>
            <person name="Dodds P.N."/>
            <person name="Hirsch C.D."/>
            <person name="Kianian S.F."/>
            <person name="Figueroa M."/>
        </authorList>
    </citation>
    <scope>NUCLEOTIDE SEQUENCE [LARGE SCALE GENOMIC DNA]</scope>
    <source>
        <strain evidence="1">12NC29</strain>
    </source>
</reference>
<comment type="caution">
    <text evidence="1">The sequence shown here is derived from an EMBL/GenBank/DDBJ whole genome shotgun (WGS) entry which is preliminary data.</text>
</comment>
<proteinExistence type="predicted"/>
<evidence type="ECO:0000313" key="1">
    <source>
        <dbReference type="EMBL" id="PLW08984.1"/>
    </source>
</evidence>
<evidence type="ECO:0000313" key="2">
    <source>
        <dbReference type="Proteomes" id="UP000235388"/>
    </source>
</evidence>
<gene>
    <name evidence="1" type="ORF">PCANC_21505</name>
</gene>
<protein>
    <submittedName>
        <fullName evidence="1">Uncharacterized protein</fullName>
    </submittedName>
</protein>